<dbReference type="EMBL" id="UAVW01000009">
    <property type="protein sequence ID" value="SQB10995.1"/>
    <property type="molecule type" value="Genomic_DNA"/>
</dbReference>
<dbReference type="AlphaFoldDB" id="A0A2X2UGA7"/>
<accession>A0A2X2UGA7</accession>
<organism evidence="1 2">
    <name type="scientific">Enterocloster clostridioformis</name>
    <dbReference type="NCBI Taxonomy" id="1531"/>
    <lineage>
        <taxon>Bacteria</taxon>
        <taxon>Bacillati</taxon>
        <taxon>Bacillota</taxon>
        <taxon>Clostridia</taxon>
        <taxon>Lachnospirales</taxon>
        <taxon>Lachnospiraceae</taxon>
        <taxon>Enterocloster</taxon>
    </lineage>
</organism>
<protein>
    <submittedName>
        <fullName evidence="1">Uncharacterized protein</fullName>
    </submittedName>
</protein>
<evidence type="ECO:0000313" key="2">
    <source>
        <dbReference type="Proteomes" id="UP000251853"/>
    </source>
</evidence>
<sequence>MCYLRKYIFHFMGQNPELRITQLIQEMQERSVIDKDLLAS</sequence>
<evidence type="ECO:0000313" key="1">
    <source>
        <dbReference type="EMBL" id="SQB10995.1"/>
    </source>
</evidence>
<dbReference type="Proteomes" id="UP000251853">
    <property type="component" value="Unassembled WGS sequence"/>
</dbReference>
<name>A0A2X2UGA7_9FIRM</name>
<reference evidence="1 2" key="1">
    <citation type="submission" date="2018-06" db="EMBL/GenBank/DDBJ databases">
        <authorList>
            <consortium name="Pathogen Informatics"/>
            <person name="Doyle S."/>
        </authorList>
    </citation>
    <scope>NUCLEOTIDE SEQUENCE [LARGE SCALE GENOMIC DNA]</scope>
    <source>
        <strain evidence="1 2">NCTC11224</strain>
    </source>
</reference>
<keyword evidence="2" id="KW-1185">Reference proteome</keyword>
<proteinExistence type="predicted"/>
<gene>
    <name evidence="1" type="ORF">NCTC11224_02342</name>
</gene>